<accession>G0PA71</accession>
<evidence type="ECO:0000313" key="3">
    <source>
        <dbReference type="Proteomes" id="UP000008068"/>
    </source>
</evidence>
<evidence type="ECO:0000313" key="2">
    <source>
        <dbReference type="EMBL" id="EGT49038.1"/>
    </source>
</evidence>
<protein>
    <submittedName>
        <fullName evidence="2">Uncharacterized protein</fullName>
    </submittedName>
</protein>
<sequence>MPTPPPSPMKLRLLKQLAAKSLALAPPPPPPESPPSKKTTISQGPVVPEGEMYIFRRQRIYDEHGKRVGEAKRTAYKAHLTGDKIILVDLDEDLVF</sequence>
<name>G0PA71_CAEBE</name>
<dbReference type="Proteomes" id="UP000008068">
    <property type="component" value="Unassembled WGS sequence"/>
</dbReference>
<dbReference type="InParanoid" id="G0PA71"/>
<feature type="compositionally biased region" description="Pro residues" evidence="1">
    <location>
        <begin position="25"/>
        <end position="34"/>
    </location>
</feature>
<organism evidence="3">
    <name type="scientific">Caenorhabditis brenneri</name>
    <name type="common">Nematode worm</name>
    <dbReference type="NCBI Taxonomy" id="135651"/>
    <lineage>
        <taxon>Eukaryota</taxon>
        <taxon>Metazoa</taxon>
        <taxon>Ecdysozoa</taxon>
        <taxon>Nematoda</taxon>
        <taxon>Chromadorea</taxon>
        <taxon>Rhabditida</taxon>
        <taxon>Rhabditina</taxon>
        <taxon>Rhabditomorpha</taxon>
        <taxon>Rhabditoidea</taxon>
        <taxon>Rhabditidae</taxon>
        <taxon>Peloderinae</taxon>
        <taxon>Caenorhabditis</taxon>
    </lineage>
</organism>
<reference evidence="3" key="1">
    <citation type="submission" date="2011-07" db="EMBL/GenBank/DDBJ databases">
        <authorList>
            <consortium name="Caenorhabditis brenneri Sequencing and Analysis Consortium"/>
            <person name="Wilson R.K."/>
        </authorList>
    </citation>
    <scope>NUCLEOTIDE SEQUENCE [LARGE SCALE GENOMIC DNA]</scope>
    <source>
        <strain evidence="3">PB2801</strain>
    </source>
</reference>
<feature type="region of interest" description="Disordered" evidence="1">
    <location>
        <begin position="23"/>
        <end position="45"/>
    </location>
</feature>
<evidence type="ECO:0000256" key="1">
    <source>
        <dbReference type="SAM" id="MobiDB-lite"/>
    </source>
</evidence>
<dbReference type="AlphaFoldDB" id="G0PA71"/>
<proteinExistence type="predicted"/>
<dbReference type="HOGENOM" id="CLU_2361577_0_0_1"/>
<keyword evidence="3" id="KW-1185">Reference proteome</keyword>
<gene>
    <name evidence="2" type="ORF">CAEBREN_28455</name>
</gene>
<dbReference type="EMBL" id="GL380169">
    <property type="protein sequence ID" value="EGT49038.1"/>
    <property type="molecule type" value="Genomic_DNA"/>
</dbReference>